<dbReference type="Pfam" id="PF10375">
    <property type="entry name" value="GRAB"/>
    <property type="match status" value="1"/>
</dbReference>
<dbReference type="AlphaFoldDB" id="A0A8J2T9U3"/>
<keyword evidence="3 4" id="KW-0175">Coiled coil</keyword>
<feature type="region of interest" description="Disordered" evidence="5">
    <location>
        <begin position="1"/>
        <end position="75"/>
    </location>
</feature>
<comment type="subcellular location">
    <subcellularLocation>
        <location evidence="1">Golgi apparatus</location>
    </subcellularLocation>
</comment>
<dbReference type="InterPro" id="IPR000237">
    <property type="entry name" value="GRIP_dom"/>
</dbReference>
<keyword evidence="8" id="KW-1185">Reference proteome</keyword>
<feature type="compositionally biased region" description="Low complexity" evidence="5">
    <location>
        <begin position="15"/>
        <end position="24"/>
    </location>
</feature>
<dbReference type="PROSITE" id="PS50913">
    <property type="entry name" value="GRIP"/>
    <property type="match status" value="1"/>
</dbReference>
<dbReference type="GO" id="GO:0005794">
    <property type="term" value="C:Golgi apparatus"/>
    <property type="evidence" value="ECO:0007669"/>
    <property type="project" value="UniProtKB-SubCell"/>
</dbReference>
<evidence type="ECO:0000256" key="3">
    <source>
        <dbReference type="ARBA" id="ARBA00023054"/>
    </source>
</evidence>
<dbReference type="InterPro" id="IPR019459">
    <property type="entry name" value="GRAB"/>
</dbReference>
<dbReference type="OrthoDB" id="425925at2759"/>
<feature type="domain" description="GRIP" evidence="6">
    <location>
        <begin position="384"/>
        <end position="435"/>
    </location>
</feature>
<protein>
    <submittedName>
        <fullName evidence="7">ZYBA0S09-02828g1_1</fullName>
    </submittedName>
</protein>
<dbReference type="GO" id="GO:0006888">
    <property type="term" value="P:endoplasmic reticulum to Golgi vesicle-mediated transport"/>
    <property type="evidence" value="ECO:0007669"/>
    <property type="project" value="TreeGrafter"/>
</dbReference>
<dbReference type="PANTHER" id="PTHR18921">
    <property type="entry name" value="MYOSIN HEAVY CHAIN - RELATED"/>
    <property type="match status" value="1"/>
</dbReference>
<name>A0A8J2T9U3_ZYGB2</name>
<evidence type="ECO:0000313" key="8">
    <source>
        <dbReference type="Proteomes" id="UP000019375"/>
    </source>
</evidence>
<gene>
    <name evidence="7" type="ORF">BN860_02828g</name>
</gene>
<feature type="coiled-coil region" evidence="4">
    <location>
        <begin position="254"/>
        <end position="341"/>
    </location>
</feature>
<proteinExistence type="predicted"/>
<dbReference type="EMBL" id="HG316462">
    <property type="protein sequence ID" value="CDF91012.1"/>
    <property type="molecule type" value="Genomic_DNA"/>
</dbReference>
<dbReference type="GO" id="GO:0007030">
    <property type="term" value="P:Golgi organization"/>
    <property type="evidence" value="ECO:0007669"/>
    <property type="project" value="TreeGrafter"/>
</dbReference>
<feature type="compositionally biased region" description="Polar residues" evidence="5">
    <location>
        <begin position="29"/>
        <end position="40"/>
    </location>
</feature>
<dbReference type="GO" id="GO:0031267">
    <property type="term" value="F:small GTPase binding"/>
    <property type="evidence" value="ECO:0007669"/>
    <property type="project" value="TreeGrafter"/>
</dbReference>
<feature type="compositionally biased region" description="Basic residues" evidence="5">
    <location>
        <begin position="1"/>
        <end position="14"/>
    </location>
</feature>
<dbReference type="Gene3D" id="1.10.287.1490">
    <property type="match status" value="1"/>
</dbReference>
<accession>A0A8J2T9U3</accession>
<reference evidence="8" key="1">
    <citation type="journal article" date="2013" name="Genome Announc.">
        <title>Genome sequence of the food spoilage yeast Zygosaccharomyces bailii CLIB 213(T).</title>
        <authorList>
            <person name="Galeote V."/>
            <person name="Bigey F."/>
            <person name="Devillers H."/>
            <person name="Neuveglise C."/>
            <person name="Dequin S."/>
        </authorList>
    </citation>
    <scope>NUCLEOTIDE SEQUENCE [LARGE SCALE GENOMIC DNA]</scope>
    <source>
        <strain evidence="8">CLIB 213 / ATCC 58445 / CBS 680 / CCRC 21525 / NBRC 1098 / NCYC 1416 / NRRL Y-2227</strain>
    </source>
</reference>
<evidence type="ECO:0000313" key="7">
    <source>
        <dbReference type="EMBL" id="CDF91012.1"/>
    </source>
</evidence>
<evidence type="ECO:0000256" key="4">
    <source>
        <dbReference type="SAM" id="Coils"/>
    </source>
</evidence>
<evidence type="ECO:0000256" key="1">
    <source>
        <dbReference type="ARBA" id="ARBA00004555"/>
    </source>
</evidence>
<dbReference type="Proteomes" id="UP000019375">
    <property type="component" value="Unassembled WGS sequence"/>
</dbReference>
<sequence>MAKNKKKATKRSGAHSHSAQSAAQETPIDGQQNQSAQSNPEEALRENDQFIAENSAVEKPAGPETTDVNSTTEIEDLNRQIRELKLELEKERASKEGHNIASDESELEKVKAERDELEMQYENLLSRISSMKNVFNKMKESQSELQSVQEQLSEYESQNLKLKKKIDSISKENTELEATIVTLNKEFASIEGERESVQRECTEYKENIKALERELTSFSDSHNREVDFQKTQHRQLSTQLQELMLVLDNNKQDISNLHSEREDFKHNLDNVTKENEILKCSLQEMEKELDLAEQRFSEQLSQKVLEIASLKVELDKGKILEKDHKEACESLKREIETMKGDVKLKEKYEKECKDRTLQIGKLRHEAIILNEHLTKALSMLKQSSDSESVDKELISNLLISFVSIPRADPRKFEVLELISSFLNWDDDKKRQAGLIFDSQNNPRATKTGSKTENFVSMWTDYLEKQSE</sequence>
<dbReference type="PANTHER" id="PTHR18921:SF2">
    <property type="entry name" value="THYROID RECEPTOR-INTERACTING PROTEIN 11"/>
    <property type="match status" value="1"/>
</dbReference>
<evidence type="ECO:0000256" key="2">
    <source>
        <dbReference type="ARBA" id="ARBA00023034"/>
    </source>
</evidence>
<evidence type="ECO:0000259" key="6">
    <source>
        <dbReference type="PROSITE" id="PS50913"/>
    </source>
</evidence>
<organism evidence="7 8">
    <name type="scientific">Zygosaccharomyces bailii (strain CLIB 213 / ATCC 58445 / CBS 680 / BCRC 21525 / NBRC 1098 / NCYC 1416 / NRRL Y-2227)</name>
    <dbReference type="NCBI Taxonomy" id="1333698"/>
    <lineage>
        <taxon>Eukaryota</taxon>
        <taxon>Fungi</taxon>
        <taxon>Dikarya</taxon>
        <taxon>Ascomycota</taxon>
        <taxon>Saccharomycotina</taxon>
        <taxon>Saccharomycetes</taxon>
        <taxon>Saccharomycetales</taxon>
        <taxon>Saccharomycetaceae</taxon>
        <taxon>Zygosaccharomyces</taxon>
    </lineage>
</organism>
<keyword evidence="2" id="KW-0333">Golgi apparatus</keyword>
<evidence type="ECO:0000256" key="5">
    <source>
        <dbReference type="SAM" id="MobiDB-lite"/>
    </source>
</evidence>